<evidence type="ECO:0000256" key="1">
    <source>
        <dbReference type="ARBA" id="ARBA00008571"/>
    </source>
</evidence>
<gene>
    <name evidence="4" type="ORF">GCM10017083_18650</name>
</gene>
<dbReference type="InterPro" id="IPR036714">
    <property type="entry name" value="SDH_sf"/>
</dbReference>
<dbReference type="RefSeq" id="WP_189988653.1">
    <property type="nucleotide sequence ID" value="NZ_BMZS01000003.1"/>
</dbReference>
<evidence type="ECO:0000313" key="5">
    <source>
        <dbReference type="Proteomes" id="UP000630353"/>
    </source>
</evidence>
<dbReference type="AlphaFoldDB" id="A0A919CPL6"/>
<name>A0A919CPL6_9PROT</name>
<evidence type="ECO:0000256" key="2">
    <source>
        <dbReference type="ARBA" id="ARBA00019418"/>
    </source>
</evidence>
<comment type="caution">
    <text evidence="4">The sequence shown here is derived from an EMBL/GenBank/DDBJ whole genome shotgun (WGS) entry which is preliminary data.</text>
</comment>
<reference evidence="4" key="2">
    <citation type="submission" date="2020-09" db="EMBL/GenBank/DDBJ databases">
        <authorList>
            <person name="Sun Q."/>
            <person name="Kim S."/>
        </authorList>
    </citation>
    <scope>NUCLEOTIDE SEQUENCE</scope>
    <source>
        <strain evidence="4">KCTC 42651</strain>
    </source>
</reference>
<dbReference type="Proteomes" id="UP000630353">
    <property type="component" value="Unassembled WGS sequence"/>
</dbReference>
<dbReference type="FunFam" id="1.10.150.250:FF:000002">
    <property type="entry name" value="Succinate dehydrogenase assembly factor 2, mitochondrial"/>
    <property type="match status" value="1"/>
</dbReference>
<protein>
    <recommendedName>
        <fullName evidence="2">FAD assembly factor SdhE</fullName>
    </recommendedName>
</protein>
<sequence length="87" mass="10100">MAAVLDARRKRLYYRSAYTGTKETDVFLGAFAERHLAELDDQQLDDYEKLLEIADPRLYKWITAQETPPAEYDTPVLRMIQAFDLTG</sequence>
<keyword evidence="3" id="KW-0143">Chaperone</keyword>
<dbReference type="PANTHER" id="PTHR12469">
    <property type="entry name" value="PROTEIN EMI5 HOMOLOG, MITOCHONDRIAL"/>
    <property type="match status" value="1"/>
</dbReference>
<dbReference type="EMBL" id="BMZS01000003">
    <property type="protein sequence ID" value="GHD47820.1"/>
    <property type="molecule type" value="Genomic_DNA"/>
</dbReference>
<evidence type="ECO:0000256" key="3">
    <source>
        <dbReference type="ARBA" id="ARBA00023186"/>
    </source>
</evidence>
<dbReference type="Pfam" id="PF03937">
    <property type="entry name" value="Sdh5"/>
    <property type="match status" value="1"/>
</dbReference>
<proteinExistence type="inferred from homology"/>
<accession>A0A919CPL6</accession>
<dbReference type="InterPro" id="IPR005631">
    <property type="entry name" value="SDH"/>
</dbReference>
<keyword evidence="5" id="KW-1185">Reference proteome</keyword>
<dbReference type="PANTHER" id="PTHR12469:SF2">
    <property type="entry name" value="SUCCINATE DEHYDROGENASE ASSEMBLY FACTOR 2, MITOCHONDRIAL"/>
    <property type="match status" value="1"/>
</dbReference>
<reference evidence="4" key="1">
    <citation type="journal article" date="2014" name="Int. J. Syst. Evol. Microbiol.">
        <title>Complete genome sequence of Corynebacterium casei LMG S-19264T (=DSM 44701T), isolated from a smear-ripened cheese.</title>
        <authorList>
            <consortium name="US DOE Joint Genome Institute (JGI-PGF)"/>
            <person name="Walter F."/>
            <person name="Albersmeier A."/>
            <person name="Kalinowski J."/>
            <person name="Ruckert C."/>
        </authorList>
    </citation>
    <scope>NUCLEOTIDE SEQUENCE</scope>
    <source>
        <strain evidence="4">KCTC 42651</strain>
    </source>
</reference>
<dbReference type="Gene3D" id="1.10.150.250">
    <property type="entry name" value="Flavinator of succinate dehydrogenase"/>
    <property type="match status" value="1"/>
</dbReference>
<comment type="similarity">
    <text evidence="1">Belongs to the SdhE FAD assembly factor family.</text>
</comment>
<evidence type="ECO:0000313" key="4">
    <source>
        <dbReference type="EMBL" id="GHD47820.1"/>
    </source>
</evidence>
<organism evidence="4 5">
    <name type="scientific">Thalassobaculum fulvum</name>
    <dbReference type="NCBI Taxonomy" id="1633335"/>
    <lineage>
        <taxon>Bacteria</taxon>
        <taxon>Pseudomonadati</taxon>
        <taxon>Pseudomonadota</taxon>
        <taxon>Alphaproteobacteria</taxon>
        <taxon>Rhodospirillales</taxon>
        <taxon>Thalassobaculaceae</taxon>
        <taxon>Thalassobaculum</taxon>
    </lineage>
</organism>
<dbReference type="GO" id="GO:0006099">
    <property type="term" value="P:tricarboxylic acid cycle"/>
    <property type="evidence" value="ECO:0007669"/>
    <property type="project" value="TreeGrafter"/>
</dbReference>
<dbReference type="SUPFAM" id="SSF109910">
    <property type="entry name" value="YgfY-like"/>
    <property type="match status" value="1"/>
</dbReference>